<dbReference type="AlphaFoldDB" id="A0AA48HUC1"/>
<name>A0AA48HUC1_9FIRM</name>
<sequence>MKIKNNYFVKIFSVCSGSSGNCILLENGDNYLLVDIGLSVKRLKSFLENNEIDINKIKNILITHEHYDHVKGLEVFLKKYDAGVYSSHGTINKLLEKGVINKYSNVKVIDKSIKIDNIFVEAFDISHDCEQGFGYSLNFEKENFSLSVFTDSGICTEEIINSLRNSEIIFIESNYDLEMLRNGSYPYFLKKRIASEKGHLSNEVCSEIVFELAKSGFKHFILSHLSLENNSPQLAYDTVLRKLYNLGMKINIDFNLEVAENGIPRNKNVSQKKLVAK</sequence>
<dbReference type="Proteomes" id="UP001337580">
    <property type="component" value="Chromosome"/>
</dbReference>
<feature type="domain" description="Metallo-beta-lactamase" evidence="1">
    <location>
        <begin position="19"/>
        <end position="199"/>
    </location>
</feature>
<evidence type="ECO:0000259" key="1">
    <source>
        <dbReference type="SMART" id="SM00849"/>
    </source>
</evidence>
<dbReference type="Gene3D" id="3.60.15.10">
    <property type="entry name" value="Ribonuclease Z/Hydroxyacylglutathione hydrolase-like"/>
    <property type="match status" value="1"/>
</dbReference>
<protein>
    <submittedName>
        <fullName evidence="2">MBL fold metallo-hydrolase</fullName>
    </submittedName>
</protein>
<proteinExistence type="predicted"/>
<dbReference type="InterPro" id="IPR036866">
    <property type="entry name" value="RibonucZ/Hydroxyglut_hydro"/>
</dbReference>
<dbReference type="SMART" id="SM00849">
    <property type="entry name" value="Lactamase_B"/>
    <property type="match status" value="1"/>
</dbReference>
<gene>
    <name evidence="2" type="ORF">CfP315_0004</name>
</gene>
<dbReference type="KEGG" id="ips:CfP315_0004"/>
<accession>A0AA48HUC1</accession>
<dbReference type="SUPFAM" id="SSF56281">
    <property type="entry name" value="Metallo-hydrolase/oxidoreductase"/>
    <property type="match status" value="1"/>
</dbReference>
<evidence type="ECO:0000313" key="2">
    <source>
        <dbReference type="EMBL" id="BED91518.1"/>
    </source>
</evidence>
<dbReference type="InterPro" id="IPR001279">
    <property type="entry name" value="Metallo-B-lactamas"/>
</dbReference>
<dbReference type="PANTHER" id="PTHR47619">
    <property type="entry name" value="METALLO-HYDROLASE YYCJ-RELATED"/>
    <property type="match status" value="1"/>
</dbReference>
<dbReference type="Pfam" id="PF00753">
    <property type="entry name" value="Lactamase_B"/>
    <property type="match status" value="1"/>
</dbReference>
<dbReference type="InterPro" id="IPR052533">
    <property type="entry name" value="WalJ/YycJ-like"/>
</dbReference>
<dbReference type="EMBL" id="AP027924">
    <property type="protein sequence ID" value="BED91518.1"/>
    <property type="molecule type" value="Genomic_DNA"/>
</dbReference>
<reference evidence="2" key="1">
    <citation type="journal article" date="2023" name="ISME J.">
        <title>Emergence of putative energy parasites within Clostridia revealed by genome analysis of a novel endosymbiotic clade.</title>
        <authorList>
            <person name="Takahashi K."/>
            <person name="Kuwahara H."/>
            <person name="Horikawa Y."/>
            <person name="Izawa K."/>
            <person name="Kato D."/>
            <person name="Inagaki T."/>
            <person name="Yuki M."/>
            <person name="Ohkuma M."/>
            <person name="Hongoh Y."/>
        </authorList>
    </citation>
    <scope>NUCLEOTIDE SEQUENCE</scope>
    <source>
        <strain evidence="2">CfP3-15</strain>
    </source>
</reference>
<organism evidence="2">
    <name type="scientific">Candidatus Improbicoccus pseudotrichonymphae</name>
    <dbReference type="NCBI Taxonomy" id="3033792"/>
    <lineage>
        <taxon>Bacteria</taxon>
        <taxon>Bacillati</taxon>
        <taxon>Bacillota</taxon>
        <taxon>Clostridia</taxon>
        <taxon>Candidatus Improbicoccus</taxon>
    </lineage>
</organism>
<dbReference type="PANTHER" id="PTHR47619:SF1">
    <property type="entry name" value="EXODEOXYRIBONUCLEASE WALJ"/>
    <property type="match status" value="1"/>
</dbReference>